<evidence type="ECO:0008006" key="3">
    <source>
        <dbReference type="Google" id="ProtNLM"/>
    </source>
</evidence>
<dbReference type="PATRIC" id="fig|1461581.3.peg.207"/>
<proteinExistence type="predicted"/>
<sequence length="74" mass="8356">MINARYVPLVNSILMSLYMVSIMTFVITGANTGFSGDFLARWWRAAYIAWPIAFTLILLGAPRISRFALSLQKK</sequence>
<keyword evidence="1" id="KW-0812">Transmembrane</keyword>
<dbReference type="RefSeq" id="WP_044497840.1">
    <property type="nucleotide sequence ID" value="NZ_LK391969.1"/>
</dbReference>
<keyword evidence="1" id="KW-1133">Transmembrane helix</keyword>
<dbReference type="Pfam" id="PF11391">
    <property type="entry name" value="DUF2798"/>
    <property type="match status" value="1"/>
</dbReference>
<organism evidence="2">
    <name type="scientific">Pseudomonas saudimassiliensis</name>
    <dbReference type="NCBI Taxonomy" id="1461581"/>
    <lineage>
        <taxon>Bacteria</taxon>
        <taxon>Pseudomonadati</taxon>
        <taxon>Pseudomonadota</taxon>
        <taxon>Gammaproteobacteria</taxon>
        <taxon>Pseudomonadales</taxon>
        <taxon>Pseudomonadaceae</taxon>
        <taxon>Pseudomonas</taxon>
    </lineage>
</organism>
<evidence type="ECO:0000313" key="2">
    <source>
        <dbReference type="EMBL" id="CEA00885.1"/>
    </source>
</evidence>
<gene>
    <name evidence="2" type="ORF">BN1049_00212</name>
</gene>
<dbReference type="OrthoDB" id="8481133at2"/>
<name>A0A078M3S0_9PSED</name>
<feature type="transmembrane region" description="Helical" evidence="1">
    <location>
        <begin position="12"/>
        <end position="30"/>
    </location>
</feature>
<dbReference type="InterPro" id="IPR021529">
    <property type="entry name" value="DUF2798"/>
</dbReference>
<dbReference type="EMBL" id="LM997413">
    <property type="protein sequence ID" value="CEA00885.1"/>
    <property type="molecule type" value="Genomic_DNA"/>
</dbReference>
<reference evidence="2" key="1">
    <citation type="submission" date="2014-07" db="EMBL/GenBank/DDBJ databases">
        <authorList>
            <person name="Urmite Genomes Urmite Genomes"/>
        </authorList>
    </citation>
    <scope>NUCLEOTIDE SEQUENCE</scope>
    <source>
        <strain evidence="2">12M76_air</strain>
    </source>
</reference>
<dbReference type="AlphaFoldDB" id="A0A078M3S0"/>
<dbReference type="EMBL" id="LK391969">
    <property type="protein sequence ID" value="CEF25310.1"/>
    <property type="molecule type" value="Genomic_DNA"/>
</dbReference>
<keyword evidence="1" id="KW-0472">Membrane</keyword>
<evidence type="ECO:0000256" key="1">
    <source>
        <dbReference type="SAM" id="Phobius"/>
    </source>
</evidence>
<accession>A0A078M3S0</accession>
<protein>
    <recommendedName>
        <fullName evidence="3">DUF2798 domain-containing protein</fullName>
    </recommendedName>
</protein>
<feature type="transmembrane region" description="Helical" evidence="1">
    <location>
        <begin position="42"/>
        <end position="64"/>
    </location>
</feature>